<comment type="caution">
    <text evidence="1">The sequence shown here is derived from an EMBL/GenBank/DDBJ whole genome shotgun (WGS) entry which is preliminary data.</text>
</comment>
<reference evidence="1 2" key="1">
    <citation type="submission" date="2024-03" db="EMBL/GenBank/DDBJ databases">
        <title>Screening, Identification and Application of a Plant Lactobacillus Strain.</title>
        <authorList>
            <person name="Li Y.L."/>
        </authorList>
    </citation>
    <scope>NUCLEOTIDE SEQUENCE [LARGE SCALE GENOMIC DNA]</scope>
    <source>
        <strain evidence="1 2">JDB</strain>
    </source>
</reference>
<proteinExistence type="predicted"/>
<name>A0ABU9A0X0_9PSED</name>
<dbReference type="RefSeq" id="WP_340612420.1">
    <property type="nucleotide sequence ID" value="NZ_JBBNAW010000009.1"/>
</dbReference>
<organism evidence="1 2">
    <name type="scientific">Pseudomonas shirazensis</name>
    <dbReference type="NCBI Taxonomy" id="2745494"/>
    <lineage>
        <taxon>Bacteria</taxon>
        <taxon>Pseudomonadati</taxon>
        <taxon>Pseudomonadota</taxon>
        <taxon>Gammaproteobacteria</taxon>
        <taxon>Pseudomonadales</taxon>
        <taxon>Pseudomonadaceae</taxon>
        <taxon>Pseudomonas</taxon>
    </lineage>
</organism>
<dbReference type="Proteomes" id="UP001386972">
    <property type="component" value="Unassembled WGS sequence"/>
</dbReference>
<gene>
    <name evidence="1" type="ORF">WLF18_12795</name>
</gene>
<evidence type="ECO:0008006" key="3">
    <source>
        <dbReference type="Google" id="ProtNLM"/>
    </source>
</evidence>
<keyword evidence="2" id="KW-1185">Reference proteome</keyword>
<dbReference type="EMBL" id="JBBNAW010000009">
    <property type="protein sequence ID" value="MEK2609983.1"/>
    <property type="molecule type" value="Genomic_DNA"/>
</dbReference>
<protein>
    <recommendedName>
        <fullName evidence="3">DUF1311 domain-containing protein</fullName>
    </recommendedName>
</protein>
<evidence type="ECO:0000313" key="2">
    <source>
        <dbReference type="Proteomes" id="UP001386972"/>
    </source>
</evidence>
<sequence length="311" mass="35456">MGFRNCWVAMIAGGFYVLCGVVQADEGRVYTLEYCQSLDTSNGYFMRNQCAEHLRVQAAIQFQESVKPILATMSKDKADKYWRTERDNLMYSKKCKYPEKDSSTSTPDELPFIVCRVNEYNDRSAFLTKNPPKTDIQLAEEKYLEAKTIKDNRHSDDDETRYRRVMLEAANLGNNKARLDLVDLYANGEASIQDLLLAEKMLNLVEKTSGVTDQTQSYRGMISTPLNIYREANSPKNLRKVFREKAFSQKGQDVAVDFAFQMDSRIPSGDPCDTIALTAYQKAYADWPLNARLNIVGNQVLDLAIRSGCYR</sequence>
<evidence type="ECO:0000313" key="1">
    <source>
        <dbReference type="EMBL" id="MEK2609983.1"/>
    </source>
</evidence>
<accession>A0ABU9A0X0</accession>